<feature type="compositionally biased region" description="Low complexity" evidence="1">
    <location>
        <begin position="19"/>
        <end position="81"/>
    </location>
</feature>
<evidence type="ECO:0000256" key="1">
    <source>
        <dbReference type="SAM" id="MobiDB-lite"/>
    </source>
</evidence>
<name>A0A1D6L8E6_MAIZE</name>
<organism evidence="2">
    <name type="scientific">Zea mays</name>
    <name type="common">Maize</name>
    <dbReference type="NCBI Taxonomy" id="4577"/>
    <lineage>
        <taxon>Eukaryota</taxon>
        <taxon>Viridiplantae</taxon>
        <taxon>Streptophyta</taxon>
        <taxon>Embryophyta</taxon>
        <taxon>Tracheophyta</taxon>
        <taxon>Spermatophyta</taxon>
        <taxon>Magnoliopsida</taxon>
        <taxon>Liliopsida</taxon>
        <taxon>Poales</taxon>
        <taxon>Poaceae</taxon>
        <taxon>PACMAD clade</taxon>
        <taxon>Panicoideae</taxon>
        <taxon>Andropogonodae</taxon>
        <taxon>Andropogoneae</taxon>
        <taxon>Tripsacinae</taxon>
        <taxon>Zea</taxon>
    </lineage>
</organism>
<evidence type="ECO:0000313" key="2">
    <source>
        <dbReference type="EMBL" id="ONM10505.1"/>
    </source>
</evidence>
<protein>
    <submittedName>
        <fullName evidence="2">Uncharacterized protein</fullName>
    </submittedName>
</protein>
<sequence length="149" mass="16387">MARRRRGSAWRATRRRSRLTASSRSSAARHSTSSRASPPSSASPSSPGPHTPRSASTAAASSSSAPRSLRRTLSLTPPRLPLLRRMRKRTTTMGTASTNTSIEVCRPKRKNGDNFLRTYLFMCFCYKVLGHTFVGAQCDPDILCVSNWS</sequence>
<accession>A0A1D6L8E6</accession>
<feature type="compositionally biased region" description="Basic residues" evidence="1">
    <location>
        <begin position="1"/>
        <end position="18"/>
    </location>
</feature>
<gene>
    <name evidence="2" type="ORF">ZEAMMB73_Zm00001d034529</name>
</gene>
<reference evidence="2" key="1">
    <citation type="submission" date="2015-12" db="EMBL/GenBank/DDBJ databases">
        <title>Update maize B73 reference genome by single molecule sequencing technologies.</title>
        <authorList>
            <consortium name="Maize Genome Sequencing Project"/>
            <person name="Ware D."/>
        </authorList>
    </citation>
    <scope>NUCLEOTIDE SEQUENCE [LARGE SCALE GENOMIC DNA]</scope>
    <source>
        <tissue evidence="2">Seedling</tissue>
    </source>
</reference>
<dbReference type="EMBL" id="CM007647">
    <property type="protein sequence ID" value="ONM10505.1"/>
    <property type="molecule type" value="Genomic_DNA"/>
</dbReference>
<proteinExistence type="predicted"/>
<feature type="region of interest" description="Disordered" evidence="1">
    <location>
        <begin position="1"/>
        <end position="81"/>
    </location>
</feature>
<dbReference type="IntAct" id="A0A1D6L8E6">
    <property type="interactions" value="1"/>
</dbReference>
<dbReference type="AlphaFoldDB" id="A0A1D6L8E6"/>
<dbReference type="InParanoid" id="A0A1D6L8E6"/>